<feature type="domain" description="Metallo-beta-lactamase" evidence="1">
    <location>
        <begin position="27"/>
        <end position="216"/>
    </location>
</feature>
<organism evidence="2 3">
    <name type="scientific">Vagococcus acidifermentans</name>
    <dbReference type="NCBI Taxonomy" id="564710"/>
    <lineage>
        <taxon>Bacteria</taxon>
        <taxon>Bacillati</taxon>
        <taxon>Bacillota</taxon>
        <taxon>Bacilli</taxon>
        <taxon>Lactobacillales</taxon>
        <taxon>Enterococcaceae</taxon>
        <taxon>Vagococcus</taxon>
    </lineage>
</organism>
<name>A0A430AZ46_9ENTE</name>
<reference evidence="2 3" key="1">
    <citation type="submission" date="2017-05" db="EMBL/GenBank/DDBJ databases">
        <title>Vagococcus spp. assemblies.</title>
        <authorList>
            <person name="Gulvik C.A."/>
        </authorList>
    </citation>
    <scope>NUCLEOTIDE SEQUENCE [LARGE SCALE GENOMIC DNA]</scope>
    <source>
        <strain evidence="2 3">LMG 24798</strain>
    </source>
</reference>
<dbReference type="InterPro" id="IPR050855">
    <property type="entry name" value="NDM-1-like"/>
</dbReference>
<evidence type="ECO:0000313" key="3">
    <source>
        <dbReference type="Proteomes" id="UP000286773"/>
    </source>
</evidence>
<dbReference type="EMBL" id="NGKC01000003">
    <property type="protein sequence ID" value="RSU13342.1"/>
    <property type="molecule type" value="Genomic_DNA"/>
</dbReference>
<dbReference type="RefSeq" id="WP_126812649.1">
    <property type="nucleotide sequence ID" value="NZ_NGKC01000003.1"/>
</dbReference>
<dbReference type="InterPro" id="IPR036866">
    <property type="entry name" value="RibonucZ/Hydroxyglut_hydro"/>
</dbReference>
<comment type="caution">
    <text evidence="2">The sequence shown here is derived from an EMBL/GenBank/DDBJ whole genome shotgun (WGS) entry which is preliminary data.</text>
</comment>
<dbReference type="Proteomes" id="UP000286773">
    <property type="component" value="Unassembled WGS sequence"/>
</dbReference>
<dbReference type="Gene3D" id="3.60.15.10">
    <property type="entry name" value="Ribonuclease Z/Hydroxyacylglutathione hydrolase-like"/>
    <property type="match status" value="1"/>
</dbReference>
<keyword evidence="3" id="KW-1185">Reference proteome</keyword>
<evidence type="ECO:0000259" key="1">
    <source>
        <dbReference type="SMART" id="SM00849"/>
    </source>
</evidence>
<gene>
    <name evidence="2" type="ORF">CBF27_03955</name>
</gene>
<dbReference type="PANTHER" id="PTHR42951">
    <property type="entry name" value="METALLO-BETA-LACTAMASE DOMAIN-CONTAINING"/>
    <property type="match status" value="1"/>
</dbReference>
<sequence>MKNSEWFKVEPIDTHTWAISENSHWEQPRSYLLTGSERALLIDSGTGIGSIRQIVSGLTRLPVLVTSTHVHWDHIGGHDEFSDIAVFEEEVPWLTGHFPLTLAAVKHELLKEPFVPPEGFDIDTYQLPCCDKQTLQMFSDNACIELGGWQIRVIHTPGHSPGHVCFYEEERGYLFTGDLIYRGKLDVYYPSTNPQDFSRSVRKIAKLPVSCVFPGHFDTCLPSGIIQDVLSAVNQLELKGLLSQGSGQHIFEQFTIHF</sequence>
<dbReference type="InterPro" id="IPR001279">
    <property type="entry name" value="Metallo-B-lactamas"/>
</dbReference>
<accession>A0A430AZ46</accession>
<dbReference type="SUPFAM" id="SSF56281">
    <property type="entry name" value="Metallo-hydrolase/oxidoreductase"/>
    <property type="match status" value="1"/>
</dbReference>
<dbReference type="PANTHER" id="PTHR42951:SF4">
    <property type="entry name" value="ACYL-COENZYME A THIOESTERASE MBLAC2"/>
    <property type="match status" value="1"/>
</dbReference>
<dbReference type="OrthoDB" id="9802897at2"/>
<dbReference type="Pfam" id="PF00753">
    <property type="entry name" value="Lactamase_B"/>
    <property type="match status" value="1"/>
</dbReference>
<dbReference type="SMART" id="SM00849">
    <property type="entry name" value="Lactamase_B"/>
    <property type="match status" value="1"/>
</dbReference>
<protein>
    <recommendedName>
        <fullName evidence="1">Metallo-beta-lactamase domain-containing protein</fullName>
    </recommendedName>
</protein>
<evidence type="ECO:0000313" key="2">
    <source>
        <dbReference type="EMBL" id="RSU13342.1"/>
    </source>
</evidence>
<proteinExistence type="predicted"/>
<dbReference type="AlphaFoldDB" id="A0A430AZ46"/>